<sequence length="72" mass="7659">MADGTARVREQAAVQVLPGAIPIDEVKPIASGLLGRCSVCGLQVATYSHADSGTAICSRCYEKLVREQVEIR</sequence>
<reference evidence="1 2" key="1">
    <citation type="journal article" date="2015" name="Genome Announc.">
        <title>Complete Genome Sequence of Methanosphaerula palustris E1-9CT, a Hydrogenotrophic Methanogen Isolated from a Minerotrophic Fen Peatland.</title>
        <authorList>
            <person name="Cadillo-Quiroz H."/>
            <person name="Browne P."/>
            <person name="Kyrpides N."/>
            <person name="Woyke T."/>
            <person name="Goodwin L."/>
            <person name="Detter C."/>
            <person name="Yavitt J.B."/>
            <person name="Zinder S.H."/>
        </authorList>
    </citation>
    <scope>NUCLEOTIDE SEQUENCE [LARGE SCALE GENOMIC DNA]</scope>
    <source>
        <strain evidence="2">ATCC BAA-1556 / DSM 19958 / E1-9c</strain>
    </source>
</reference>
<proteinExistence type="predicted"/>
<protein>
    <submittedName>
        <fullName evidence="1">Uncharacterized protein</fullName>
    </submittedName>
</protein>
<dbReference type="EMBL" id="CP001338">
    <property type="protein sequence ID" value="ACL17338.1"/>
    <property type="molecule type" value="Genomic_DNA"/>
</dbReference>
<dbReference type="RefSeq" id="WP_012618657.1">
    <property type="nucleotide sequence ID" value="NC_011832.1"/>
</dbReference>
<gene>
    <name evidence="1" type="ordered locus">Mpal_2039</name>
</gene>
<organism evidence="1 2">
    <name type="scientific">Methanosphaerula palustris (strain ATCC BAA-1556 / DSM 19958 / E1-9c)</name>
    <dbReference type="NCBI Taxonomy" id="521011"/>
    <lineage>
        <taxon>Archaea</taxon>
        <taxon>Methanobacteriati</taxon>
        <taxon>Methanobacteriota</taxon>
        <taxon>Stenosarchaea group</taxon>
        <taxon>Methanomicrobia</taxon>
        <taxon>Methanomicrobiales</taxon>
        <taxon>Methanoregulaceae</taxon>
        <taxon>Methanosphaerula</taxon>
    </lineage>
</organism>
<dbReference type="STRING" id="521011.Mpal_2039"/>
<dbReference type="AlphaFoldDB" id="B8GDI7"/>
<accession>B8GDI7</accession>
<name>B8GDI7_METPE</name>
<dbReference type="GeneID" id="7272020"/>
<evidence type="ECO:0000313" key="2">
    <source>
        <dbReference type="Proteomes" id="UP000002457"/>
    </source>
</evidence>
<dbReference type="HOGENOM" id="CLU_2712879_0_0_2"/>
<keyword evidence="2" id="KW-1185">Reference proteome</keyword>
<dbReference type="KEGG" id="mpl:Mpal_2039"/>
<evidence type="ECO:0000313" key="1">
    <source>
        <dbReference type="EMBL" id="ACL17338.1"/>
    </source>
</evidence>
<dbReference type="Proteomes" id="UP000002457">
    <property type="component" value="Chromosome"/>
</dbReference>
<dbReference type="eggNOG" id="arCOG07809">
    <property type="taxonomic scope" value="Archaea"/>
</dbReference>